<accession>A0A2U1E5U1</accession>
<dbReference type="PANTHER" id="PTHR33545:SF9">
    <property type="entry name" value="UPF0750 MEMBRANE PROTEIN YITE"/>
    <property type="match status" value="1"/>
</dbReference>
<keyword evidence="5 6" id="KW-0472">Membrane</keyword>
<dbReference type="GO" id="GO:0005886">
    <property type="term" value="C:plasma membrane"/>
    <property type="evidence" value="ECO:0007669"/>
    <property type="project" value="UniProtKB-SubCell"/>
</dbReference>
<evidence type="ECO:0000256" key="4">
    <source>
        <dbReference type="ARBA" id="ARBA00022989"/>
    </source>
</evidence>
<evidence type="ECO:0000256" key="3">
    <source>
        <dbReference type="ARBA" id="ARBA00022692"/>
    </source>
</evidence>
<feature type="transmembrane region" description="Helical" evidence="6">
    <location>
        <begin position="72"/>
        <end position="88"/>
    </location>
</feature>
<feature type="domain" description="DUF2179" evidence="7">
    <location>
        <begin position="237"/>
        <end position="291"/>
    </location>
</feature>
<dbReference type="CDD" id="cd16380">
    <property type="entry name" value="YitT_C"/>
    <property type="match status" value="1"/>
</dbReference>
<dbReference type="InterPro" id="IPR003740">
    <property type="entry name" value="YitT"/>
</dbReference>
<keyword evidence="3 6" id="KW-0812">Transmembrane</keyword>
<dbReference type="AlphaFoldDB" id="A0A2U1E5U1"/>
<dbReference type="RefSeq" id="WP_052085322.1">
    <property type="nucleotide sequence ID" value="NZ_CAUPJO010000004.1"/>
</dbReference>
<dbReference type="InterPro" id="IPR015867">
    <property type="entry name" value="N-reg_PII/ATP_PRibTrfase_C"/>
</dbReference>
<evidence type="ECO:0000313" key="8">
    <source>
        <dbReference type="EMBL" id="PVY95313.1"/>
    </source>
</evidence>
<evidence type="ECO:0000259" key="7">
    <source>
        <dbReference type="Pfam" id="PF10035"/>
    </source>
</evidence>
<name>A0A2U1E5U1_9FIRM</name>
<sequence length="299" mass="32386">MSEKQNRLQKVENIIKQNSSISKKQVAFIIIGVLMIAASIHFFLLPSNLSLGGATGLALILAKLLPLDTGPLLLIVNAVLFIIGFILIGNKFGFLTVISTLALSGTVWVLEILIPMNAPIVQNTFLNLVVAVLIYGIGVGFVLNQGASTGGSDIIAKVLYKYLGLDLGKGCLVTDFLITLAVGFTYGVEIALFCLIGVIMNGLIIDYTIDGLTAGKLCFIATEHPKDVSSFLILLGRSATIYEATGAYTMEKRTIVQTVVTNRDFIKLKNHLKDLDKNAFMIVSSAHQVFGFHWKSFDD</sequence>
<keyword evidence="4 6" id="KW-1133">Transmembrane helix</keyword>
<dbReference type="PANTHER" id="PTHR33545">
    <property type="entry name" value="UPF0750 MEMBRANE PROTEIN YITT-RELATED"/>
    <property type="match status" value="1"/>
</dbReference>
<dbReference type="PIRSF" id="PIRSF006483">
    <property type="entry name" value="Membrane_protein_YitT"/>
    <property type="match status" value="1"/>
</dbReference>
<comment type="caution">
    <text evidence="8">The sequence shown here is derived from an EMBL/GenBank/DDBJ whole genome shotgun (WGS) entry which is preliminary data.</text>
</comment>
<evidence type="ECO:0000256" key="6">
    <source>
        <dbReference type="SAM" id="Phobius"/>
    </source>
</evidence>
<dbReference type="Pfam" id="PF02588">
    <property type="entry name" value="YitT_membrane"/>
    <property type="match status" value="1"/>
</dbReference>
<evidence type="ECO:0000256" key="1">
    <source>
        <dbReference type="ARBA" id="ARBA00004651"/>
    </source>
</evidence>
<feature type="transmembrane region" description="Helical" evidence="6">
    <location>
        <begin position="26"/>
        <end position="43"/>
    </location>
</feature>
<evidence type="ECO:0000256" key="2">
    <source>
        <dbReference type="ARBA" id="ARBA00022475"/>
    </source>
</evidence>
<proteinExistence type="predicted"/>
<gene>
    <name evidence="8" type="ORF">C7381_102202</name>
</gene>
<keyword evidence="9" id="KW-1185">Reference proteome</keyword>
<protein>
    <submittedName>
        <fullName evidence="8">Uncharacterized membrane-anchored protein YitT (DUF2179 family)</fullName>
    </submittedName>
</protein>
<dbReference type="Pfam" id="PF10035">
    <property type="entry name" value="DUF2179"/>
    <property type="match status" value="1"/>
</dbReference>
<keyword evidence="2" id="KW-1003">Cell membrane</keyword>
<organism evidence="8 9">
    <name type="scientific">Ezakiella coagulans</name>
    <dbReference type="NCBI Taxonomy" id="46507"/>
    <lineage>
        <taxon>Bacteria</taxon>
        <taxon>Bacillati</taxon>
        <taxon>Bacillota</taxon>
        <taxon>Tissierellia</taxon>
        <taxon>Ezakiella</taxon>
    </lineage>
</organism>
<dbReference type="EMBL" id="QEKV01000002">
    <property type="protein sequence ID" value="PVY95313.1"/>
    <property type="molecule type" value="Genomic_DNA"/>
</dbReference>
<dbReference type="Gene3D" id="3.30.70.120">
    <property type="match status" value="1"/>
</dbReference>
<dbReference type="InterPro" id="IPR019264">
    <property type="entry name" value="DUF2179"/>
</dbReference>
<feature type="transmembrane region" description="Helical" evidence="6">
    <location>
        <begin position="176"/>
        <end position="199"/>
    </location>
</feature>
<dbReference type="InterPro" id="IPR051461">
    <property type="entry name" value="UPF0750_membrane"/>
</dbReference>
<comment type="subcellular location">
    <subcellularLocation>
        <location evidence="1">Cell membrane</location>
        <topology evidence="1">Multi-pass membrane protein</topology>
    </subcellularLocation>
</comment>
<feature type="transmembrane region" description="Helical" evidence="6">
    <location>
        <begin position="94"/>
        <end position="113"/>
    </location>
</feature>
<feature type="transmembrane region" description="Helical" evidence="6">
    <location>
        <begin position="125"/>
        <end position="143"/>
    </location>
</feature>
<evidence type="ECO:0000256" key="5">
    <source>
        <dbReference type="ARBA" id="ARBA00023136"/>
    </source>
</evidence>
<reference evidence="8 9" key="1">
    <citation type="submission" date="2018-04" db="EMBL/GenBank/DDBJ databases">
        <title>Genomic Encyclopedia of Type Strains, Phase IV (KMG-IV): sequencing the most valuable type-strain genomes for metagenomic binning, comparative biology and taxonomic classification.</title>
        <authorList>
            <person name="Goeker M."/>
        </authorList>
    </citation>
    <scope>NUCLEOTIDE SEQUENCE [LARGE SCALE GENOMIC DNA]</scope>
    <source>
        <strain evidence="8 9">DSM 20705</strain>
    </source>
</reference>
<dbReference type="Proteomes" id="UP000245793">
    <property type="component" value="Unassembled WGS sequence"/>
</dbReference>
<evidence type="ECO:0000313" key="9">
    <source>
        <dbReference type="Proteomes" id="UP000245793"/>
    </source>
</evidence>